<gene>
    <name evidence="1" type="ORF">QR98_0011800</name>
</gene>
<name>A0A131ZVT3_SARSC</name>
<accession>A0A131ZVT3</accession>
<evidence type="ECO:0000313" key="2">
    <source>
        <dbReference type="Proteomes" id="UP000616769"/>
    </source>
</evidence>
<evidence type="ECO:0000313" key="1">
    <source>
        <dbReference type="EMBL" id="KPM02761.1"/>
    </source>
</evidence>
<organism evidence="1 2">
    <name type="scientific">Sarcoptes scabiei</name>
    <name type="common">Itch mite</name>
    <name type="synonym">Acarus scabiei</name>
    <dbReference type="NCBI Taxonomy" id="52283"/>
    <lineage>
        <taxon>Eukaryota</taxon>
        <taxon>Metazoa</taxon>
        <taxon>Ecdysozoa</taxon>
        <taxon>Arthropoda</taxon>
        <taxon>Chelicerata</taxon>
        <taxon>Arachnida</taxon>
        <taxon>Acari</taxon>
        <taxon>Acariformes</taxon>
        <taxon>Sarcoptiformes</taxon>
        <taxon>Astigmata</taxon>
        <taxon>Psoroptidia</taxon>
        <taxon>Sarcoptoidea</taxon>
        <taxon>Sarcoptidae</taxon>
        <taxon>Sarcoptinae</taxon>
        <taxon>Sarcoptes</taxon>
    </lineage>
</organism>
<reference evidence="1 2" key="1">
    <citation type="journal article" date="2015" name="Parasit. Vectors">
        <title>Draft genome of the scabies mite.</title>
        <authorList>
            <person name="Rider S.D.Jr."/>
            <person name="Morgan M.S."/>
            <person name="Arlian L.G."/>
        </authorList>
    </citation>
    <scope>NUCLEOTIDE SEQUENCE [LARGE SCALE GENOMIC DNA]</scope>
    <source>
        <strain evidence="1">Arlian Lab</strain>
    </source>
</reference>
<feature type="non-terminal residue" evidence="1">
    <location>
        <position position="92"/>
    </location>
</feature>
<comment type="caution">
    <text evidence="1">The sequence shown here is derived from an EMBL/GenBank/DDBJ whole genome shotgun (WGS) entry which is preliminary data.</text>
</comment>
<proteinExistence type="predicted"/>
<protein>
    <submittedName>
        <fullName evidence="1">Uncharacterized protein</fullName>
    </submittedName>
</protein>
<dbReference type="EMBL" id="JXLN01002811">
    <property type="protein sequence ID" value="KPM02761.1"/>
    <property type="molecule type" value="Genomic_DNA"/>
</dbReference>
<dbReference type="AlphaFoldDB" id="A0A131ZVT3"/>
<dbReference type="VEuPathDB" id="VectorBase:SSCA005961"/>
<sequence>MPDLPDTFTDAVDTLTIYQDRFIDQLHHDWATLAPTITRLNHNQPSPTCWALPAPQTATRGTWTGRGLWISAAMDCLTHTLGATKQHRSHTN</sequence>
<dbReference type="Proteomes" id="UP000616769">
    <property type="component" value="Unassembled WGS sequence"/>
</dbReference>